<evidence type="ECO:0000313" key="14">
    <source>
        <dbReference type="Proteomes" id="UP001528823"/>
    </source>
</evidence>
<dbReference type="SUPFAM" id="SSF54523">
    <property type="entry name" value="Pili subunits"/>
    <property type="match status" value="1"/>
</dbReference>
<evidence type="ECO:0000256" key="1">
    <source>
        <dbReference type="ARBA" id="ARBA00004533"/>
    </source>
</evidence>
<feature type="compositionally biased region" description="Basic and acidic residues" evidence="10">
    <location>
        <begin position="214"/>
        <end position="237"/>
    </location>
</feature>
<evidence type="ECO:0000256" key="6">
    <source>
        <dbReference type="ARBA" id="ARBA00022692"/>
    </source>
</evidence>
<keyword evidence="6 11" id="KW-0812">Transmembrane</keyword>
<evidence type="ECO:0000256" key="8">
    <source>
        <dbReference type="ARBA" id="ARBA00022989"/>
    </source>
</evidence>
<dbReference type="NCBIfam" id="NF037980">
    <property type="entry name" value="T2SS_GspK"/>
    <property type="match status" value="1"/>
</dbReference>
<dbReference type="PANTHER" id="PTHR38831">
    <property type="entry name" value="TYPE II SECRETION SYSTEM PROTEIN K"/>
    <property type="match status" value="1"/>
</dbReference>
<evidence type="ECO:0000259" key="12">
    <source>
        <dbReference type="Pfam" id="PF21687"/>
    </source>
</evidence>
<feature type="transmembrane region" description="Helical" evidence="11">
    <location>
        <begin position="121"/>
        <end position="142"/>
    </location>
</feature>
<comment type="subcellular location">
    <subcellularLocation>
        <location evidence="1">Cell inner membrane</location>
    </subcellularLocation>
</comment>
<dbReference type="Gene3D" id="1.10.40.60">
    <property type="entry name" value="EpsJ-like"/>
    <property type="match status" value="2"/>
</dbReference>
<feature type="compositionally biased region" description="Basic and acidic residues" evidence="10">
    <location>
        <begin position="296"/>
        <end position="306"/>
    </location>
</feature>
<feature type="domain" description="T2SS protein K first SAM-like" evidence="12">
    <location>
        <begin position="255"/>
        <end position="383"/>
    </location>
</feature>
<keyword evidence="14" id="KW-1185">Reference proteome</keyword>
<dbReference type="InterPro" id="IPR038072">
    <property type="entry name" value="GspK_central_sf"/>
</dbReference>
<keyword evidence="7" id="KW-0653">Protein transport</keyword>
<dbReference type="Proteomes" id="UP001528823">
    <property type="component" value="Unassembled WGS sequence"/>
</dbReference>
<evidence type="ECO:0000256" key="7">
    <source>
        <dbReference type="ARBA" id="ARBA00022927"/>
    </source>
</evidence>
<protein>
    <submittedName>
        <fullName evidence="13">Type II secretion system minor pseudopilin GspK</fullName>
    </submittedName>
</protein>
<comment type="caution">
    <text evidence="13">The sequence shown here is derived from an EMBL/GenBank/DDBJ whole genome shotgun (WGS) entry which is preliminary data.</text>
</comment>
<keyword evidence="4" id="KW-1003">Cell membrane</keyword>
<organism evidence="13 14">
    <name type="scientific">Spartinivicinus poritis</name>
    <dbReference type="NCBI Taxonomy" id="2994640"/>
    <lineage>
        <taxon>Bacteria</taxon>
        <taxon>Pseudomonadati</taxon>
        <taxon>Pseudomonadota</taxon>
        <taxon>Gammaproteobacteria</taxon>
        <taxon>Oceanospirillales</taxon>
        <taxon>Zooshikellaceae</taxon>
        <taxon>Spartinivicinus</taxon>
    </lineage>
</organism>
<evidence type="ECO:0000313" key="13">
    <source>
        <dbReference type="EMBL" id="MDE1463853.1"/>
    </source>
</evidence>
<dbReference type="InterPro" id="IPR049031">
    <property type="entry name" value="T2SSK_SAM-like_1st"/>
</dbReference>
<comment type="similarity">
    <text evidence="2">Belongs to the GSP K family.</text>
</comment>
<evidence type="ECO:0000256" key="4">
    <source>
        <dbReference type="ARBA" id="ARBA00022475"/>
    </source>
</evidence>
<feature type="region of interest" description="Disordered" evidence="10">
    <location>
        <begin position="208"/>
        <end position="237"/>
    </location>
</feature>
<evidence type="ECO:0000256" key="3">
    <source>
        <dbReference type="ARBA" id="ARBA00022448"/>
    </source>
</evidence>
<feature type="compositionally biased region" description="Low complexity" evidence="10">
    <location>
        <begin position="271"/>
        <end position="280"/>
    </location>
</feature>
<keyword evidence="5" id="KW-0997">Cell inner membrane</keyword>
<feature type="region of interest" description="Disordered" evidence="10">
    <location>
        <begin position="271"/>
        <end position="306"/>
    </location>
</feature>
<name>A0ABT5UBU7_9GAMM</name>
<evidence type="ECO:0000256" key="10">
    <source>
        <dbReference type="SAM" id="MobiDB-lite"/>
    </source>
</evidence>
<keyword evidence="8 11" id="KW-1133">Transmembrane helix</keyword>
<dbReference type="InterPro" id="IPR005628">
    <property type="entry name" value="GspK"/>
</dbReference>
<dbReference type="SUPFAM" id="SSF158544">
    <property type="entry name" value="GspK insert domain-like"/>
    <property type="match status" value="1"/>
</dbReference>
<dbReference type="Pfam" id="PF21687">
    <property type="entry name" value="T2SSK_1st"/>
    <property type="match status" value="1"/>
</dbReference>
<gene>
    <name evidence="13" type="primary">gspK</name>
    <name evidence="13" type="ORF">ORQ98_18020</name>
</gene>
<keyword evidence="9 11" id="KW-0472">Membrane</keyword>
<sequence>MKRILANHLPKSCAIAKSVFSSLSLWERVGVRVKLLLLLTQIARLFLFTQKIKSGVRYGITGYSSATLEGPSMAHQGLKRLPCLNYRTPYYSISTGLGGEFQSNMRLKNVKSSSLPQKQQGVALITVLLVFALVAIIGAAIIRQLDLSIQATTHHVHSAMLRQYALGTEEYVKILLAEDLKSDKEDGKEIDYLGEIWAQPRCLKVNDSGIATPKLEDEKEKQKRKEKEDNEKKDKGPIECEDGILMEVKDAQGYFNINNLYLEKTVIRNRNNQRNSSNNEETGEEGNDNPNNNENGKQDSKDKEVTNKDIEAIFTSYRNVIEQQLSQKIPQDLLKEITKWINKKNTDGSEDLEYLGLKTPYRVANQPLQHVSELQLVRYIREKSGKSYYLPLAENLVALPEPDKESDNQTPINIYTASEELIKAVCQMKGKSLDQSHLEKFLEKRVKKDQYKNIDAIGTELSSCGRVDGYKIKDLEQKKLISLNSRYFIAQFTVRLNDYETILTSYFYRKSQDEVIVYKRRWLPEPIFTKETS</sequence>
<dbReference type="EMBL" id="JAPMOU010000025">
    <property type="protein sequence ID" value="MDE1463853.1"/>
    <property type="molecule type" value="Genomic_DNA"/>
</dbReference>
<evidence type="ECO:0000256" key="9">
    <source>
        <dbReference type="ARBA" id="ARBA00023136"/>
    </source>
</evidence>
<reference evidence="13 14" key="1">
    <citation type="submission" date="2022-11" db="EMBL/GenBank/DDBJ databases">
        <title>Spartinivicinus poritis sp. nov., isolated from scleractinian coral Porites lutea.</title>
        <authorList>
            <person name="Zhang G."/>
            <person name="Cai L."/>
            <person name="Wei Q."/>
        </authorList>
    </citation>
    <scope>NUCLEOTIDE SEQUENCE [LARGE SCALE GENOMIC DNA]</scope>
    <source>
        <strain evidence="13 14">A2-2</strain>
    </source>
</reference>
<evidence type="ECO:0000256" key="5">
    <source>
        <dbReference type="ARBA" id="ARBA00022519"/>
    </source>
</evidence>
<accession>A0ABT5UBU7</accession>
<evidence type="ECO:0000256" key="2">
    <source>
        <dbReference type="ARBA" id="ARBA00007246"/>
    </source>
</evidence>
<dbReference type="PANTHER" id="PTHR38831:SF1">
    <property type="entry name" value="TYPE II SECRETION SYSTEM PROTEIN K-RELATED"/>
    <property type="match status" value="1"/>
</dbReference>
<dbReference type="Gene3D" id="3.30.1300.30">
    <property type="entry name" value="GSPII I/J protein-like"/>
    <property type="match status" value="1"/>
</dbReference>
<proteinExistence type="inferred from homology"/>
<dbReference type="InterPro" id="IPR045584">
    <property type="entry name" value="Pilin-like"/>
</dbReference>
<evidence type="ECO:0000256" key="11">
    <source>
        <dbReference type="SAM" id="Phobius"/>
    </source>
</evidence>
<keyword evidence="3" id="KW-0813">Transport</keyword>